<keyword evidence="3" id="KW-1185">Reference proteome</keyword>
<protein>
    <submittedName>
        <fullName evidence="2">Uncharacterized protein</fullName>
    </submittedName>
</protein>
<evidence type="ECO:0000313" key="3">
    <source>
        <dbReference type="Proteomes" id="UP000093807"/>
    </source>
</evidence>
<accession>A0A199XRL2</accession>
<dbReference type="EMBL" id="JMTM01000035">
    <property type="protein sequence ID" value="OAZ04270.1"/>
    <property type="molecule type" value="Genomic_DNA"/>
</dbReference>
<keyword evidence="1" id="KW-0812">Transmembrane</keyword>
<dbReference type="OrthoDB" id="1144067at2"/>
<proteinExistence type="predicted"/>
<comment type="caution">
    <text evidence="2">The sequence shown here is derived from an EMBL/GenBank/DDBJ whole genome shotgun (WGS) entry which is preliminary data.</text>
</comment>
<dbReference type="AlphaFoldDB" id="A0A199XRL2"/>
<dbReference type="PATRIC" id="fig|29536.5.peg.1333"/>
<sequence>MTNQAESSTEASQKRRHLFLSILFDAIGMISFSIPMIGEFSDVIWAPLAGFLMTWMYKGRVGKVAGAITFIEEAFPFSDVIPTFTLTWIYTYLIKKQKTLN</sequence>
<feature type="transmembrane region" description="Helical" evidence="1">
    <location>
        <begin position="18"/>
        <end position="37"/>
    </location>
</feature>
<organism evidence="2 3">
    <name type="scientific">Flavobacterium succinicans</name>
    <dbReference type="NCBI Taxonomy" id="29536"/>
    <lineage>
        <taxon>Bacteria</taxon>
        <taxon>Pseudomonadati</taxon>
        <taxon>Bacteroidota</taxon>
        <taxon>Flavobacteriia</taxon>
        <taxon>Flavobacteriales</taxon>
        <taxon>Flavobacteriaceae</taxon>
        <taxon>Flavobacterium</taxon>
    </lineage>
</organism>
<evidence type="ECO:0000313" key="2">
    <source>
        <dbReference type="EMBL" id="OAZ04270.1"/>
    </source>
</evidence>
<evidence type="ECO:0000256" key="1">
    <source>
        <dbReference type="SAM" id="Phobius"/>
    </source>
</evidence>
<reference evidence="2 3" key="1">
    <citation type="submission" date="2016-06" db="EMBL/GenBank/DDBJ databases">
        <title>Draft genome sequence of Flavobacterium succinicans strain DD5b.</title>
        <authorList>
            <person name="Poehlein A."/>
            <person name="Daniel R."/>
            <person name="Simeonova D.D."/>
        </authorList>
    </citation>
    <scope>NUCLEOTIDE SEQUENCE [LARGE SCALE GENOMIC DNA]</scope>
    <source>
        <strain evidence="2 3">DD5b</strain>
    </source>
</reference>
<keyword evidence="1" id="KW-0472">Membrane</keyword>
<name>A0A199XRL2_9FLAO</name>
<keyword evidence="1" id="KW-1133">Transmembrane helix</keyword>
<gene>
    <name evidence="2" type="ORF">FLB_12640</name>
</gene>
<dbReference type="Proteomes" id="UP000093807">
    <property type="component" value="Unassembled WGS sequence"/>
</dbReference>
<dbReference type="RefSeq" id="WP_064715088.1">
    <property type="nucleotide sequence ID" value="NZ_JMTM01000035.1"/>
</dbReference>